<evidence type="ECO:0000256" key="1">
    <source>
        <dbReference type="SAM" id="MobiDB-lite"/>
    </source>
</evidence>
<evidence type="ECO:0000313" key="4">
    <source>
        <dbReference type="Proteomes" id="UP000077752"/>
    </source>
</evidence>
<dbReference type="EMBL" id="LUCV01000007">
    <property type="protein sequence ID" value="OAI94188.1"/>
    <property type="molecule type" value="Genomic_DNA"/>
</dbReference>
<comment type="caution">
    <text evidence="3">The sequence shown here is derived from an EMBL/GenBank/DDBJ whole genome shotgun (WGS) entry which is preliminary data.</text>
</comment>
<evidence type="ECO:0008006" key="5">
    <source>
        <dbReference type="Google" id="ProtNLM"/>
    </source>
</evidence>
<evidence type="ECO:0000313" key="3">
    <source>
        <dbReference type="EMBL" id="OAI94188.1"/>
    </source>
</evidence>
<proteinExistence type="predicted"/>
<feature type="signal peptide" evidence="2">
    <location>
        <begin position="1"/>
        <end position="20"/>
    </location>
</feature>
<dbReference type="RefSeq" id="WP_064301805.1">
    <property type="nucleotide sequence ID" value="NZ_LUCV01000007.1"/>
</dbReference>
<accession>A0A177ST88</accession>
<sequence length="363" mass="39939">MTLKTLLCSLLLGLALPAVAAEPAAENLGDDSAPPVEAETPSAQPAATKSLTEGIAGFISVLDENDQLCYIPVPVAGSGLTRRYEFTADGSPCSGLNDRAWAVMLEDLPSATEILLTDSRTCKTTGDSETVGKFWVKLRTTKKVTITEEIQLPFFFRFANNKLIKPGLLLVDKHLQGDSVDALNALSCITVTTSRATLSKPVEPITFTDLQWEQLTEYDSKFKCGENRVMLGREASGTEKPKVRYLCGKPMQGTREVVLKNQKMSAGLHGVTHEYVCPLNTLMTGREQDGDHLGESRYWCAEAWIGGEQLEVLTLDHWWGGHTESDHTFSCRGNTVMAGLSRYGRENTRTWYRCANLFQLSPP</sequence>
<feature type="chain" id="PRO_5008073900" description="Lipoprotein" evidence="2">
    <location>
        <begin position="21"/>
        <end position="363"/>
    </location>
</feature>
<dbReference type="AlphaFoldDB" id="A0A177ST88"/>
<protein>
    <recommendedName>
        <fullName evidence="5">Lipoprotein</fullName>
    </recommendedName>
</protein>
<organism evidence="3 4">
    <name type="scientific">Pseudomonas putida</name>
    <name type="common">Arthrobacter siderocapsulatus</name>
    <dbReference type="NCBI Taxonomy" id="303"/>
    <lineage>
        <taxon>Bacteria</taxon>
        <taxon>Pseudomonadati</taxon>
        <taxon>Pseudomonadota</taxon>
        <taxon>Gammaproteobacteria</taxon>
        <taxon>Pseudomonadales</taxon>
        <taxon>Pseudomonadaceae</taxon>
        <taxon>Pseudomonas</taxon>
    </lineage>
</organism>
<dbReference type="Proteomes" id="UP000077752">
    <property type="component" value="Unassembled WGS sequence"/>
</dbReference>
<keyword evidence="2" id="KW-0732">Signal</keyword>
<evidence type="ECO:0000256" key="2">
    <source>
        <dbReference type="SAM" id="SignalP"/>
    </source>
</evidence>
<name>A0A177ST88_PSEPU</name>
<reference evidence="3 4" key="1">
    <citation type="submission" date="2016-03" db="EMBL/GenBank/DDBJ databases">
        <title>Draft Genome Assembly of Pseudomonas putida strain CBF10-2.</title>
        <authorList>
            <person name="Iyer R.S."/>
            <person name="Damania A."/>
        </authorList>
    </citation>
    <scope>NUCLEOTIDE SEQUENCE [LARGE SCALE GENOMIC DNA]</scope>
    <source>
        <strain evidence="3 4">CBF10-2</strain>
    </source>
</reference>
<feature type="region of interest" description="Disordered" evidence="1">
    <location>
        <begin position="26"/>
        <end position="47"/>
    </location>
</feature>
<gene>
    <name evidence="3" type="ORF">AYO28_10000</name>
</gene>